<keyword evidence="4" id="KW-1185">Reference proteome</keyword>
<feature type="compositionally biased region" description="Polar residues" evidence="1">
    <location>
        <begin position="407"/>
        <end position="417"/>
    </location>
</feature>
<evidence type="ECO:0000256" key="1">
    <source>
        <dbReference type="SAM" id="MobiDB-lite"/>
    </source>
</evidence>
<feature type="region of interest" description="Disordered" evidence="1">
    <location>
        <begin position="1"/>
        <end position="37"/>
    </location>
</feature>
<feature type="compositionally biased region" description="Polar residues" evidence="1">
    <location>
        <begin position="258"/>
        <end position="270"/>
    </location>
</feature>
<protein>
    <recommendedName>
        <fullName evidence="2">Endonuclease/exonuclease/phosphatase domain-containing protein</fullName>
    </recommendedName>
</protein>
<dbReference type="SUPFAM" id="SSF56219">
    <property type="entry name" value="DNase I-like"/>
    <property type="match status" value="1"/>
</dbReference>
<organism evidence="3 4">
    <name type="scientific">Marchantia polymorpha subsp. ruderalis</name>
    <dbReference type="NCBI Taxonomy" id="1480154"/>
    <lineage>
        <taxon>Eukaryota</taxon>
        <taxon>Viridiplantae</taxon>
        <taxon>Streptophyta</taxon>
        <taxon>Embryophyta</taxon>
        <taxon>Marchantiophyta</taxon>
        <taxon>Marchantiopsida</taxon>
        <taxon>Marchantiidae</taxon>
        <taxon>Marchantiales</taxon>
        <taxon>Marchantiaceae</taxon>
        <taxon>Marchantia</taxon>
    </lineage>
</organism>
<feature type="region of interest" description="Disordered" evidence="1">
    <location>
        <begin position="364"/>
        <end position="421"/>
    </location>
</feature>
<accession>A0A176WRC0</accession>
<dbReference type="InterPro" id="IPR036691">
    <property type="entry name" value="Endo/exonu/phosph_ase_sf"/>
</dbReference>
<name>A0A176WRC0_MARPO</name>
<evidence type="ECO:0000313" key="3">
    <source>
        <dbReference type="EMBL" id="OAE35659.1"/>
    </source>
</evidence>
<dbReference type="AlphaFoldDB" id="A0A176WRC0"/>
<dbReference type="Proteomes" id="UP000077202">
    <property type="component" value="Unassembled WGS sequence"/>
</dbReference>
<feature type="region of interest" description="Disordered" evidence="1">
    <location>
        <begin position="258"/>
        <end position="287"/>
    </location>
</feature>
<sequence length="797" mass="89439">MTHERTTMARPSPSGEGSSFDKQGDDYSEGESVEANVQKVQTSHELDLDATMEMLSQITIDISEEEAELARVEKEARTAVIYFIDRGLRESHVEEWVEKELMLNKKLKVTSVTCMGPKNYHIQFETQRDRDSSLSRHMITYLHQDFVIVKWTLDAEEHSYAPERFPVWMRFAYLTRTQSLHIHKIVDSMGPKIRAWSGVLSWRPSLCGQPQRCTHREASQERETQPAAPPNAAGELPVNALPTAIQVNPAWREVLQQEGTRAQTSDSTMPETPAMQEPSTTATPIPDLSSVRRNLREAMLEEQKKNVLETLQKEVETKTASIQSQKSCSNADEATTATSPAPIIKRLKSLSRMKRAAGAEFLAEGTGSKRKSDVDFLPEGNRGKLFKSSPSTTVSTEPTISDAGEPDTTNQPPNSSGGLEHPILQQQDSSMVAVHTPEGGLNVNVRKYKMKDVYTQAKVKPDIIAVQEHKLDEFAVQAVGKLICRDLLTLCSPGLKGTRGDGTGGTALFIHKSFKIVETGNSPDGFHTWAKLLKDGHEFIVASVYGPHSPTTRAQQWERLRNTFPHTNLILCGDWNMVEKAVDSSGERQVLGGTENAMFCDLCTKHNLVDARDLVAENLGPPHTRWSSYAGDPRWARLDRIYLSHGGRWLAAAKHVTHHAGNTLSDHLPITLEMDIGTVQCTDGNISLRVPTTFKWSPVLLSKKGILQAIDKIWLKLKQKKDDPRRIYHKGMMQVQKFMRAKQREQRTRISDIQKLQEEIAALHHTAPGNLTTAQIKQLDWLETEKRNCEHERDVEI</sequence>
<dbReference type="GO" id="GO:0003824">
    <property type="term" value="F:catalytic activity"/>
    <property type="evidence" value="ECO:0007669"/>
    <property type="project" value="InterPro"/>
</dbReference>
<feature type="compositionally biased region" description="Basic and acidic residues" evidence="1">
    <location>
        <begin position="214"/>
        <end position="224"/>
    </location>
</feature>
<dbReference type="Gene3D" id="3.60.10.10">
    <property type="entry name" value="Endonuclease/exonuclease/phosphatase"/>
    <property type="match status" value="1"/>
</dbReference>
<dbReference type="InterPro" id="IPR005135">
    <property type="entry name" value="Endo/exonuclease/phosphatase"/>
</dbReference>
<feature type="compositionally biased region" description="Polar residues" evidence="1">
    <location>
        <begin position="318"/>
        <end position="339"/>
    </location>
</feature>
<proteinExistence type="predicted"/>
<comment type="caution">
    <text evidence="3">The sequence shown here is derived from an EMBL/GenBank/DDBJ whole genome shotgun (WGS) entry which is preliminary data.</text>
</comment>
<evidence type="ECO:0000313" key="4">
    <source>
        <dbReference type="Proteomes" id="UP000077202"/>
    </source>
</evidence>
<feature type="region of interest" description="Disordered" evidence="1">
    <location>
        <begin position="210"/>
        <end position="236"/>
    </location>
</feature>
<feature type="region of interest" description="Disordered" evidence="1">
    <location>
        <begin position="317"/>
        <end position="340"/>
    </location>
</feature>
<feature type="domain" description="Endonuclease/exonuclease/phosphatase" evidence="2">
    <location>
        <begin position="442"/>
        <end position="667"/>
    </location>
</feature>
<evidence type="ECO:0000259" key="2">
    <source>
        <dbReference type="Pfam" id="PF03372"/>
    </source>
</evidence>
<gene>
    <name evidence="3" type="ORF">AXG93_1154s1130</name>
</gene>
<feature type="compositionally biased region" description="Low complexity" evidence="1">
    <location>
        <begin position="388"/>
        <end position="401"/>
    </location>
</feature>
<reference evidence="3" key="1">
    <citation type="submission" date="2016-03" db="EMBL/GenBank/DDBJ databases">
        <title>Mechanisms controlling the formation of the plant cell surface in tip-growing cells are functionally conserved among land plants.</title>
        <authorList>
            <person name="Honkanen S."/>
            <person name="Jones V.A."/>
            <person name="Morieri G."/>
            <person name="Champion C."/>
            <person name="Hetherington A.J."/>
            <person name="Kelly S."/>
            <person name="Saint-Marcoux D."/>
            <person name="Proust H."/>
            <person name="Prescott H."/>
            <person name="Dolan L."/>
        </authorList>
    </citation>
    <scope>NUCLEOTIDE SEQUENCE [LARGE SCALE GENOMIC DNA]</scope>
    <source>
        <tissue evidence="3">Whole gametophyte</tissue>
    </source>
</reference>
<dbReference type="EMBL" id="LVLJ01000095">
    <property type="protein sequence ID" value="OAE35659.1"/>
    <property type="molecule type" value="Genomic_DNA"/>
</dbReference>
<dbReference type="Pfam" id="PF03372">
    <property type="entry name" value="Exo_endo_phos"/>
    <property type="match status" value="1"/>
</dbReference>